<evidence type="ECO:0000256" key="3">
    <source>
        <dbReference type="SAM" id="MobiDB-lite"/>
    </source>
</evidence>
<dbReference type="Proteomes" id="UP000550401">
    <property type="component" value="Unassembled WGS sequence"/>
</dbReference>
<dbReference type="Pfam" id="PF00486">
    <property type="entry name" value="Trans_reg_C"/>
    <property type="match status" value="1"/>
</dbReference>
<name>A0A839EWC9_9GAMM</name>
<dbReference type="CDD" id="cd00383">
    <property type="entry name" value="trans_reg_C"/>
    <property type="match status" value="1"/>
</dbReference>
<dbReference type="InterPro" id="IPR019734">
    <property type="entry name" value="TPR_rpt"/>
</dbReference>
<keyword evidence="4" id="KW-0472">Membrane</keyword>
<reference evidence="6 7" key="1">
    <citation type="submission" date="2020-07" db="EMBL/GenBank/DDBJ databases">
        <title>Genomic Encyclopedia of Type Strains, Phase IV (KMG-V): Genome sequencing to study the core and pangenomes of soil and plant-associated prokaryotes.</title>
        <authorList>
            <person name="Whitman W."/>
        </authorList>
    </citation>
    <scope>NUCLEOTIDE SEQUENCE [LARGE SCALE GENOMIC DNA]</scope>
    <source>
        <strain evidence="6 7">RH2WT43</strain>
    </source>
</reference>
<dbReference type="InterPro" id="IPR016032">
    <property type="entry name" value="Sig_transdc_resp-reg_C-effctor"/>
</dbReference>
<dbReference type="PROSITE" id="PS51755">
    <property type="entry name" value="OMPR_PHOB"/>
    <property type="match status" value="1"/>
</dbReference>
<evidence type="ECO:0000256" key="4">
    <source>
        <dbReference type="SAM" id="Phobius"/>
    </source>
</evidence>
<dbReference type="InterPro" id="IPR036388">
    <property type="entry name" value="WH-like_DNA-bd_sf"/>
</dbReference>
<keyword evidence="7" id="KW-1185">Reference proteome</keyword>
<dbReference type="AlphaFoldDB" id="A0A839EWC9"/>
<dbReference type="Gene3D" id="1.10.10.10">
    <property type="entry name" value="Winged helix-like DNA-binding domain superfamily/Winged helix DNA-binding domain"/>
    <property type="match status" value="1"/>
</dbReference>
<dbReference type="InterPro" id="IPR011990">
    <property type="entry name" value="TPR-like_helical_dom_sf"/>
</dbReference>
<feature type="domain" description="OmpR/PhoB-type" evidence="5">
    <location>
        <begin position="3"/>
        <end position="101"/>
    </location>
</feature>
<accession>A0A839EWC9</accession>
<proteinExistence type="predicted"/>
<dbReference type="InterPro" id="IPR001867">
    <property type="entry name" value="OmpR/PhoB-type_DNA-bd"/>
</dbReference>
<dbReference type="GO" id="GO:0003677">
    <property type="term" value="F:DNA binding"/>
    <property type="evidence" value="ECO:0007669"/>
    <property type="project" value="UniProtKB-UniRule"/>
</dbReference>
<dbReference type="RefSeq" id="WP_182529193.1">
    <property type="nucleotide sequence ID" value="NZ_JACGXL010000001.1"/>
</dbReference>
<dbReference type="GO" id="GO:0000160">
    <property type="term" value="P:phosphorelay signal transduction system"/>
    <property type="evidence" value="ECO:0007669"/>
    <property type="project" value="InterPro"/>
</dbReference>
<evidence type="ECO:0000256" key="2">
    <source>
        <dbReference type="PROSITE-ProRule" id="PRU01091"/>
    </source>
</evidence>
<feature type="region of interest" description="Disordered" evidence="3">
    <location>
        <begin position="110"/>
        <end position="139"/>
    </location>
</feature>
<comment type="caution">
    <text evidence="6">The sequence shown here is derived from an EMBL/GenBank/DDBJ whole genome shotgun (WGS) entry which is preliminary data.</text>
</comment>
<sequence>MSLPIYRFRNFRLDPQARELYKDDELVALPVSTIDCLVYLIRNRERSVGRDELVAAVWGRADSSDVSLSHAIMRLRRLLGDTGNEQNSIRTLPRLGYRWIVEPTVEASEGRSAEPMAAAPGPVDAPMPAPTPASATRAPGGRPRIRALLAFAGALVALVAIGFFLVERRPAPRATVPMVAERRAPAMVLPAQVEASGEWAWLRLGFMDLVANRLRKGNLVTTPSESVLGLVNAHQLDAGIASHTGSKALLIQPRVVLANATWSVSLEARGDGRTVLAEGQATDVLAAGRAAADQLLVKLGLSPPPSEETDQSRAAEELDRRVSAAVLSGQLDLARALIKDAPATVQASPEIALSTSVIEFFAGEYEASRKLAESVLDRVPADRNPRLRARALNRLGVALVRLDRDTEADAAFVEVIQLLRLQNDPDLLAAAYTGRGVVAGQAQRLDEAAAFFGQARMLHEMSNDAFGVARVDLNLGAVAMDRGQPAIAAPIFSDAADRFRVLATPEALNSALRSLADAQSMLLEHDKALATTDRFWPVDTHSRNPREGWWLTLSRAVALAGAGRLRDADDLVARIRASSDPTTDAVVRIEADALAADLALLRGDHAHAVALAGKALTPELESTNWLDYEGAWTTRIRALQRAGDVTSAAAEIKRLRAWADAASGDRRSLYVELLEADQARLEGSVEPALQGYAAAMTRAERLGIPEDIVVVGQSYVEALLAAGRVEQASAIGGRLAPWSNQDMRASWVQAQVYQALRKDDAARAALERARQLAGERVLPATTASH</sequence>
<dbReference type="SMART" id="SM00028">
    <property type="entry name" value="TPR"/>
    <property type="match status" value="3"/>
</dbReference>
<feature type="transmembrane region" description="Helical" evidence="4">
    <location>
        <begin position="147"/>
        <end position="166"/>
    </location>
</feature>
<dbReference type="SUPFAM" id="SSF46894">
    <property type="entry name" value="C-terminal effector domain of the bipartite response regulators"/>
    <property type="match status" value="1"/>
</dbReference>
<protein>
    <submittedName>
        <fullName evidence="6">DNA-binding winged helix-turn-helix (WHTH) protein/tetratricopeptide (TPR) repeat protein</fullName>
    </submittedName>
</protein>
<feature type="DNA-binding region" description="OmpR/PhoB-type" evidence="2">
    <location>
        <begin position="3"/>
        <end position="101"/>
    </location>
</feature>
<dbReference type="EMBL" id="JACGXL010000001">
    <property type="protein sequence ID" value="MBA8886082.1"/>
    <property type="molecule type" value="Genomic_DNA"/>
</dbReference>
<keyword evidence="4" id="KW-0812">Transmembrane</keyword>
<evidence type="ECO:0000313" key="7">
    <source>
        <dbReference type="Proteomes" id="UP000550401"/>
    </source>
</evidence>
<evidence type="ECO:0000313" key="6">
    <source>
        <dbReference type="EMBL" id="MBA8886082.1"/>
    </source>
</evidence>
<keyword evidence="1 2" id="KW-0238">DNA-binding</keyword>
<keyword evidence="4" id="KW-1133">Transmembrane helix</keyword>
<evidence type="ECO:0000259" key="5">
    <source>
        <dbReference type="PROSITE" id="PS51755"/>
    </source>
</evidence>
<dbReference type="Gene3D" id="1.25.40.10">
    <property type="entry name" value="Tetratricopeptide repeat domain"/>
    <property type="match status" value="1"/>
</dbReference>
<gene>
    <name evidence="6" type="ORF">FHW12_000273</name>
</gene>
<dbReference type="GO" id="GO:0006355">
    <property type="term" value="P:regulation of DNA-templated transcription"/>
    <property type="evidence" value="ECO:0007669"/>
    <property type="project" value="InterPro"/>
</dbReference>
<dbReference type="SUPFAM" id="SSF48452">
    <property type="entry name" value="TPR-like"/>
    <property type="match status" value="1"/>
</dbReference>
<dbReference type="SMART" id="SM00862">
    <property type="entry name" value="Trans_reg_C"/>
    <property type="match status" value="1"/>
</dbReference>
<evidence type="ECO:0000256" key="1">
    <source>
        <dbReference type="ARBA" id="ARBA00023125"/>
    </source>
</evidence>
<organism evidence="6 7">
    <name type="scientific">Dokdonella fugitiva</name>
    <dbReference type="NCBI Taxonomy" id="328517"/>
    <lineage>
        <taxon>Bacteria</taxon>
        <taxon>Pseudomonadati</taxon>
        <taxon>Pseudomonadota</taxon>
        <taxon>Gammaproteobacteria</taxon>
        <taxon>Lysobacterales</taxon>
        <taxon>Rhodanobacteraceae</taxon>
        <taxon>Dokdonella</taxon>
    </lineage>
</organism>